<feature type="compositionally biased region" description="Polar residues" evidence="1">
    <location>
        <begin position="279"/>
        <end position="288"/>
    </location>
</feature>
<dbReference type="STRING" id="1169540.A0A0G4FLI6"/>
<accession>A0A0G4FLI6</accession>
<evidence type="ECO:0000259" key="3">
    <source>
        <dbReference type="PROSITE" id="PS50897"/>
    </source>
</evidence>
<name>A0A0G4FLI6_VITBC</name>
<dbReference type="InterPro" id="IPR044736">
    <property type="entry name" value="Gid1/RanBPM/SPLA_SPRY"/>
</dbReference>
<feature type="region of interest" description="Disordered" evidence="1">
    <location>
        <begin position="279"/>
        <end position="376"/>
    </location>
</feature>
<sequence>MHGPGPPSWEATSSSLLSAPSSSSAAMPPPDVPMAPVASPICTSALPSLGLWEGAVEAEPTQINTQTKPHFVEVHKDKLTVSYVGKGNHTDFGAVQSNHPAPSRRVAYYFEVKVLDAGTRGNICVGLSDKTTLLNRQPGQDQNSYGYQGETGKKFCGNGQKGEAYGPPYGKNDTVGCGIHYTKGHVFFTLNGKHLGRASGLGPSEYYPTVGLHSPGEKVQFNFTGPFMFDLQTLIQGECQEERRIISREQVSTRMLHDLVRSYLLHAGFHKTLRAFERTSSSADTDVTMQDAPSPSPFPPSGPSLLANGPSKQIDTDTGMHDDTPRDRRRQPDDAHQPSAAPAAAAPAAAAGAGSSSRACSIDEDEQRAVGVGDGEGGVGARTLSGLAVAEHALRKLRQTVVVRQSIRRAICSGRIPEAIEIINQHFPRVLTEQPPSLAVVLVVSQQIVELIQRNDVKGALSWLRQECRAVRDGTAHAKTALEETAALIAYRDPERSPLAHHFDPSRRQLAADLINQHIIERELGLSGWAPLHVLVRQVVAARRLLFERNLSRGPYPHSRHLCQAPLYQNNPPTIPPQMQATDN</sequence>
<dbReference type="OrthoDB" id="25503at2759"/>
<dbReference type="InterPro" id="IPR043136">
    <property type="entry name" value="B30.2/SPRY_sf"/>
</dbReference>
<evidence type="ECO:0000313" key="5">
    <source>
        <dbReference type="Proteomes" id="UP000041254"/>
    </source>
</evidence>
<dbReference type="SMART" id="SM00757">
    <property type="entry name" value="CRA"/>
    <property type="match status" value="1"/>
</dbReference>
<dbReference type="InterPro" id="IPR006594">
    <property type="entry name" value="LisH"/>
</dbReference>
<dbReference type="InterPro" id="IPR013144">
    <property type="entry name" value="CRA_dom"/>
</dbReference>
<feature type="domain" description="CTLH" evidence="3">
    <location>
        <begin position="400"/>
        <end position="459"/>
    </location>
</feature>
<dbReference type="Proteomes" id="UP000041254">
    <property type="component" value="Unassembled WGS sequence"/>
</dbReference>
<feature type="compositionally biased region" description="Low complexity" evidence="1">
    <location>
        <begin position="13"/>
        <end position="26"/>
    </location>
</feature>
<reference evidence="4 5" key="1">
    <citation type="submission" date="2014-11" db="EMBL/GenBank/DDBJ databases">
        <authorList>
            <person name="Zhu J."/>
            <person name="Qi W."/>
            <person name="Song R."/>
        </authorList>
    </citation>
    <scope>NUCLEOTIDE SEQUENCE [LARGE SCALE GENOMIC DNA]</scope>
</reference>
<feature type="compositionally biased region" description="Polar residues" evidence="1">
    <location>
        <begin position="567"/>
        <end position="584"/>
    </location>
</feature>
<dbReference type="PROSITE" id="PS50896">
    <property type="entry name" value="LISH"/>
    <property type="match status" value="1"/>
</dbReference>
<keyword evidence="5" id="KW-1185">Reference proteome</keyword>
<evidence type="ECO:0000256" key="1">
    <source>
        <dbReference type="SAM" id="MobiDB-lite"/>
    </source>
</evidence>
<dbReference type="PhylomeDB" id="A0A0G4FLI6"/>
<dbReference type="PANTHER" id="PTHR12864">
    <property type="entry name" value="RAN BINDING PROTEIN 9-RELATED"/>
    <property type="match status" value="1"/>
</dbReference>
<evidence type="ECO:0008006" key="6">
    <source>
        <dbReference type="Google" id="ProtNLM"/>
    </source>
</evidence>
<dbReference type="CDD" id="cd12885">
    <property type="entry name" value="SPRY_RanBP_like"/>
    <property type="match status" value="1"/>
</dbReference>
<feature type="region of interest" description="Disordered" evidence="1">
    <location>
        <begin position="1"/>
        <end position="31"/>
    </location>
</feature>
<dbReference type="InterPro" id="IPR024964">
    <property type="entry name" value="CTLH/CRA"/>
</dbReference>
<feature type="domain" description="B30.2/SPRY" evidence="2">
    <location>
        <begin position="41"/>
        <end position="228"/>
    </location>
</feature>
<dbReference type="InterPro" id="IPR013320">
    <property type="entry name" value="ConA-like_dom_sf"/>
</dbReference>
<dbReference type="InterPro" id="IPR006595">
    <property type="entry name" value="CTLH_C"/>
</dbReference>
<dbReference type="InterPro" id="IPR001870">
    <property type="entry name" value="B30.2/SPRY"/>
</dbReference>
<gene>
    <name evidence="4" type="ORF">Vbra_21429</name>
</gene>
<dbReference type="AlphaFoldDB" id="A0A0G4FLI6"/>
<protein>
    <recommendedName>
        <fullName evidence="6">B30.2/SPRY domain-containing protein</fullName>
    </recommendedName>
</protein>
<dbReference type="SMART" id="SM00449">
    <property type="entry name" value="SPRY"/>
    <property type="match status" value="1"/>
</dbReference>
<evidence type="ECO:0000313" key="4">
    <source>
        <dbReference type="EMBL" id="CEM14634.1"/>
    </source>
</evidence>
<dbReference type="OMA" id="HLFWRPS"/>
<dbReference type="PROSITE" id="PS50188">
    <property type="entry name" value="B302_SPRY"/>
    <property type="match status" value="1"/>
</dbReference>
<dbReference type="EMBL" id="CDMY01000456">
    <property type="protein sequence ID" value="CEM14634.1"/>
    <property type="molecule type" value="Genomic_DNA"/>
</dbReference>
<feature type="compositionally biased region" description="Low complexity" evidence="1">
    <location>
        <begin position="338"/>
        <end position="357"/>
    </location>
</feature>
<dbReference type="InParanoid" id="A0A0G4FLI6"/>
<dbReference type="VEuPathDB" id="CryptoDB:Vbra_21429"/>
<dbReference type="SUPFAM" id="SSF49899">
    <property type="entry name" value="Concanavalin A-like lectins/glucanases"/>
    <property type="match status" value="1"/>
</dbReference>
<evidence type="ECO:0000259" key="2">
    <source>
        <dbReference type="PROSITE" id="PS50188"/>
    </source>
</evidence>
<dbReference type="Pfam" id="PF10607">
    <property type="entry name" value="CTLH"/>
    <property type="match status" value="1"/>
</dbReference>
<organism evidence="4 5">
    <name type="scientific">Vitrella brassicaformis (strain CCMP3155)</name>
    <dbReference type="NCBI Taxonomy" id="1169540"/>
    <lineage>
        <taxon>Eukaryota</taxon>
        <taxon>Sar</taxon>
        <taxon>Alveolata</taxon>
        <taxon>Colpodellida</taxon>
        <taxon>Vitrellaceae</taxon>
        <taxon>Vitrella</taxon>
    </lineage>
</organism>
<dbReference type="InterPro" id="IPR003877">
    <property type="entry name" value="SPRY_dom"/>
</dbReference>
<dbReference type="PROSITE" id="PS50897">
    <property type="entry name" value="CTLH"/>
    <property type="match status" value="1"/>
</dbReference>
<dbReference type="Pfam" id="PF00622">
    <property type="entry name" value="SPRY"/>
    <property type="match status" value="1"/>
</dbReference>
<feature type="region of interest" description="Disordered" evidence="1">
    <location>
        <begin position="564"/>
        <end position="584"/>
    </location>
</feature>
<dbReference type="Gene3D" id="2.60.120.920">
    <property type="match status" value="1"/>
</dbReference>
<proteinExistence type="predicted"/>
<feature type="compositionally biased region" description="Basic and acidic residues" evidence="1">
    <location>
        <begin position="314"/>
        <end position="336"/>
    </location>
</feature>
<dbReference type="InterPro" id="IPR050618">
    <property type="entry name" value="Ubq-SigPath_Reg"/>
</dbReference>